<reference evidence="1 2" key="1">
    <citation type="journal article" date="2015" name="BMC Genomics">
        <title>Genome mining reveals unlocked bioactive potential of marine Gram-negative bacteria.</title>
        <authorList>
            <person name="Machado H."/>
            <person name="Sonnenschein E.C."/>
            <person name="Melchiorsen J."/>
            <person name="Gram L."/>
        </authorList>
    </citation>
    <scope>NUCLEOTIDE SEQUENCE [LARGE SCALE GENOMIC DNA]</scope>
    <source>
        <strain evidence="1 2">S2757</strain>
    </source>
</reference>
<gene>
    <name evidence="1" type="ORF">TW81_02210</name>
</gene>
<organism evidence="1 2">
    <name type="scientific">Vibrio galatheae</name>
    <dbReference type="NCBI Taxonomy" id="579748"/>
    <lineage>
        <taxon>Bacteria</taxon>
        <taxon>Pseudomonadati</taxon>
        <taxon>Pseudomonadota</taxon>
        <taxon>Gammaproteobacteria</taxon>
        <taxon>Vibrionales</taxon>
        <taxon>Vibrionaceae</taxon>
        <taxon>Vibrio</taxon>
    </lineage>
</organism>
<dbReference type="RefSeq" id="WP_045954095.1">
    <property type="nucleotide sequence ID" value="NZ_JXXV01000006.1"/>
</dbReference>
<sequence>MANTYNGLSQRTNDAAHAKHLQHAAPVIVLGAHGDTKKLTSNKAKSIAFRRVIPKAPAIGGLSEGVTPNATELQYEDVHFTMGQYGDITQITDVIHDMAEDPVLNDASEQNGEQAGITTEALLWGKLKAGTNVVYAGGVAGRASVTAQLSLADHRLAIKALKAQKGMKHTKKVESTVQYHTRSIPACYIAFASTDIEGQIRDLPGFIPVEDYKTTVSEHEIGSCEGVRFILSPELDGWSAAGAAGVDVLPIVYTARHSYGNVALKGKEAIDVSILPPGKKDKSDPLGQRGYAGWKCYWTGGILNDAWMVRVEVAE</sequence>
<evidence type="ECO:0000313" key="2">
    <source>
        <dbReference type="Proteomes" id="UP000033673"/>
    </source>
</evidence>
<proteinExistence type="predicted"/>
<dbReference type="EMBL" id="JXXV01000006">
    <property type="protein sequence ID" value="KJY84828.1"/>
    <property type="molecule type" value="Genomic_DNA"/>
</dbReference>
<protein>
    <recommendedName>
        <fullName evidence="3">N4-gp56 family major capsid protein</fullName>
    </recommendedName>
</protein>
<accession>A0A0F4NPQ7</accession>
<dbReference type="Proteomes" id="UP000033673">
    <property type="component" value="Unassembled WGS sequence"/>
</dbReference>
<dbReference type="NCBIfam" id="TIGR04387">
    <property type="entry name" value="capsid_maj_N4"/>
    <property type="match status" value="1"/>
</dbReference>
<comment type="caution">
    <text evidence="1">The sequence shown here is derived from an EMBL/GenBank/DDBJ whole genome shotgun (WGS) entry which is preliminary data.</text>
</comment>
<name>A0A0F4NPQ7_9VIBR</name>
<dbReference type="STRING" id="579748.TW81_02210"/>
<keyword evidence="2" id="KW-1185">Reference proteome</keyword>
<dbReference type="OrthoDB" id="1936242at2"/>
<dbReference type="PATRIC" id="fig|579748.3.peg.459"/>
<evidence type="ECO:0008006" key="3">
    <source>
        <dbReference type="Google" id="ProtNLM"/>
    </source>
</evidence>
<evidence type="ECO:0000313" key="1">
    <source>
        <dbReference type="EMBL" id="KJY84828.1"/>
    </source>
</evidence>
<dbReference type="AlphaFoldDB" id="A0A0F4NPQ7"/>